<keyword evidence="2" id="KW-1185">Reference proteome</keyword>
<organism evidence="1 2">
    <name type="scientific">Collimonas arenae</name>
    <dbReference type="NCBI Taxonomy" id="279058"/>
    <lineage>
        <taxon>Bacteria</taxon>
        <taxon>Pseudomonadati</taxon>
        <taxon>Pseudomonadota</taxon>
        <taxon>Betaproteobacteria</taxon>
        <taxon>Burkholderiales</taxon>
        <taxon>Oxalobacteraceae</taxon>
        <taxon>Collimonas</taxon>
    </lineage>
</organism>
<dbReference type="RefSeq" id="WP_061536935.1">
    <property type="nucleotide sequence ID" value="NZ_CP013235.1"/>
</dbReference>
<name>A0A127QE90_9BURK</name>
<dbReference type="Proteomes" id="UP000071778">
    <property type="component" value="Chromosome"/>
</dbReference>
<evidence type="ECO:0008006" key="3">
    <source>
        <dbReference type="Google" id="ProtNLM"/>
    </source>
</evidence>
<dbReference type="EMBL" id="CP013235">
    <property type="protein sequence ID" value="AMP08341.1"/>
    <property type="molecule type" value="Genomic_DNA"/>
</dbReference>
<evidence type="ECO:0000313" key="2">
    <source>
        <dbReference type="Proteomes" id="UP000071778"/>
    </source>
</evidence>
<evidence type="ECO:0000313" key="1">
    <source>
        <dbReference type="EMBL" id="AMP08341.1"/>
    </source>
</evidence>
<reference evidence="1 2" key="1">
    <citation type="submission" date="2015-11" db="EMBL/GenBank/DDBJ databases">
        <title>Exploring the genomic traits of fungus-feeding bacterial genus Collimonas.</title>
        <authorList>
            <person name="Song C."/>
            <person name="Schmidt R."/>
            <person name="de Jager V."/>
            <person name="Krzyzanowska D."/>
            <person name="Jongedijk E."/>
            <person name="Cankar K."/>
            <person name="Beekwilder J."/>
            <person name="van Veen A."/>
            <person name="de Boer W."/>
            <person name="van Veen J.A."/>
            <person name="Garbeva P."/>
        </authorList>
    </citation>
    <scope>NUCLEOTIDE SEQUENCE [LARGE SCALE GENOMIC DNA]</scope>
    <source>
        <strain evidence="1 2">Ter282</strain>
    </source>
</reference>
<dbReference type="PATRIC" id="fig|279058.18.peg.528"/>
<proteinExistence type="predicted"/>
<sequence length="125" mass="13153">MTLTTLVSGARASTREAAIHAAIEADLAAQGSLQSTALILEGLSDGKFESTMPPGLDIKRIAPGCFCCIGNLTLRVTLNRILRKPPARLYISIADSTHLPQISAFLSSAPYDTLLELTPDLGCAA</sequence>
<accession>A0A127QE90</accession>
<gene>
    <name evidence="1" type="ORF">CAter282_0525</name>
</gene>
<dbReference type="AlphaFoldDB" id="A0A127QE90"/>
<protein>
    <recommendedName>
        <fullName evidence="3">GTPase</fullName>
    </recommendedName>
</protein>